<protein>
    <submittedName>
        <fullName evidence="1">Uncharacterized protein</fullName>
    </submittedName>
</protein>
<accession>A0ACB7ZUW5</accession>
<evidence type="ECO:0000313" key="2">
    <source>
        <dbReference type="Proteomes" id="UP000790377"/>
    </source>
</evidence>
<gene>
    <name evidence="1" type="ORF">BJ138DRAFT_1184014</name>
</gene>
<reference evidence="1" key="1">
    <citation type="journal article" date="2021" name="New Phytol.">
        <title>Evolutionary innovations through gain and loss of genes in the ectomycorrhizal Boletales.</title>
        <authorList>
            <person name="Wu G."/>
            <person name="Miyauchi S."/>
            <person name="Morin E."/>
            <person name="Kuo A."/>
            <person name="Drula E."/>
            <person name="Varga T."/>
            <person name="Kohler A."/>
            <person name="Feng B."/>
            <person name="Cao Y."/>
            <person name="Lipzen A."/>
            <person name="Daum C."/>
            <person name="Hundley H."/>
            <person name="Pangilinan J."/>
            <person name="Johnson J."/>
            <person name="Barry K."/>
            <person name="LaButti K."/>
            <person name="Ng V."/>
            <person name="Ahrendt S."/>
            <person name="Min B."/>
            <person name="Choi I.G."/>
            <person name="Park H."/>
            <person name="Plett J.M."/>
            <person name="Magnuson J."/>
            <person name="Spatafora J.W."/>
            <person name="Nagy L.G."/>
            <person name="Henrissat B."/>
            <person name="Grigoriev I.V."/>
            <person name="Yang Z.L."/>
            <person name="Xu J."/>
            <person name="Martin F.M."/>
        </authorList>
    </citation>
    <scope>NUCLEOTIDE SEQUENCE</scope>
    <source>
        <strain evidence="1">ATCC 28755</strain>
    </source>
</reference>
<proteinExistence type="predicted"/>
<name>A0ACB7ZUW5_9AGAM</name>
<comment type="caution">
    <text evidence="1">The sequence shown here is derived from an EMBL/GenBank/DDBJ whole genome shotgun (WGS) entry which is preliminary data.</text>
</comment>
<organism evidence="1 2">
    <name type="scientific">Hygrophoropsis aurantiaca</name>
    <dbReference type="NCBI Taxonomy" id="72124"/>
    <lineage>
        <taxon>Eukaryota</taxon>
        <taxon>Fungi</taxon>
        <taxon>Dikarya</taxon>
        <taxon>Basidiomycota</taxon>
        <taxon>Agaricomycotina</taxon>
        <taxon>Agaricomycetes</taxon>
        <taxon>Agaricomycetidae</taxon>
        <taxon>Boletales</taxon>
        <taxon>Coniophorineae</taxon>
        <taxon>Hygrophoropsidaceae</taxon>
        <taxon>Hygrophoropsis</taxon>
    </lineage>
</organism>
<dbReference type="EMBL" id="MU268425">
    <property type="protein sequence ID" value="KAH7904583.1"/>
    <property type="molecule type" value="Genomic_DNA"/>
</dbReference>
<keyword evidence="2" id="KW-1185">Reference proteome</keyword>
<evidence type="ECO:0000313" key="1">
    <source>
        <dbReference type="EMBL" id="KAH7904583.1"/>
    </source>
</evidence>
<sequence length="230" mass="26293">MQPRAPPKLPKYSAVGKVALGQADKRLYMDESKDKKPGPGDEEQEVLEDIDVNCWELFFVYCFARRLQLERDKPEFTSTRTLSRGVNGKREISDICERLGEGCMPGDRHTSNARDRRGLESQEEVEWRDMLQSCMRSHGASRQIRTIYLWGDPSMWVFDVGIRESSASATRETHRMPCVAQHRFATFHGPRDSKSICLHMLRSHVSRTLDPRNSQGNGGNLSTPQVPRDN</sequence>
<dbReference type="Proteomes" id="UP000790377">
    <property type="component" value="Unassembled WGS sequence"/>
</dbReference>